<evidence type="ECO:0000259" key="4">
    <source>
        <dbReference type="PROSITE" id="PS51667"/>
    </source>
</evidence>
<dbReference type="Proteomes" id="UP000554482">
    <property type="component" value="Unassembled WGS sequence"/>
</dbReference>
<protein>
    <submittedName>
        <fullName evidence="5">Growth-regulating factor like</fullName>
    </submittedName>
</protein>
<gene>
    <name evidence="5" type="ORF">FRX31_025454</name>
</gene>
<evidence type="ECO:0000256" key="2">
    <source>
        <dbReference type="PROSITE-ProRule" id="PRU01002"/>
    </source>
</evidence>
<feature type="domain" description="WRC" evidence="4">
    <location>
        <begin position="116"/>
        <end position="162"/>
    </location>
</feature>
<evidence type="ECO:0000256" key="1">
    <source>
        <dbReference type="ARBA" id="ARBA00023242"/>
    </source>
</evidence>
<dbReference type="PANTHER" id="PTHR34680">
    <property type="entry name" value="EXPRESSED PROTEIN"/>
    <property type="match status" value="1"/>
</dbReference>
<accession>A0A7J6VK21</accession>
<dbReference type="EMBL" id="JABWDY010031350">
    <property type="protein sequence ID" value="KAF5184958.1"/>
    <property type="molecule type" value="Genomic_DNA"/>
</dbReference>
<dbReference type="InterPro" id="IPR014977">
    <property type="entry name" value="WRC_dom"/>
</dbReference>
<feature type="compositionally biased region" description="Acidic residues" evidence="3">
    <location>
        <begin position="272"/>
        <end position="284"/>
    </location>
</feature>
<proteinExistence type="predicted"/>
<comment type="caution">
    <text evidence="5">The sequence shown here is derived from an EMBL/GenBank/DDBJ whole genome shotgun (WGS) entry which is preliminary data.</text>
</comment>
<name>A0A7J6VK21_THATH</name>
<reference evidence="5 6" key="1">
    <citation type="submission" date="2020-06" db="EMBL/GenBank/DDBJ databases">
        <title>Transcriptomic and genomic resources for Thalictrum thalictroides and T. hernandezii: Facilitating candidate gene discovery in an emerging model plant lineage.</title>
        <authorList>
            <person name="Arias T."/>
            <person name="Riano-Pachon D.M."/>
            <person name="Di Stilio V.S."/>
        </authorList>
    </citation>
    <scope>NUCLEOTIDE SEQUENCE [LARGE SCALE GENOMIC DNA]</scope>
    <source>
        <strain evidence="6">cv. WT478/WT964</strain>
        <tissue evidence="5">Leaves</tissue>
    </source>
</reference>
<dbReference type="AlphaFoldDB" id="A0A7J6VK21"/>
<evidence type="ECO:0000313" key="6">
    <source>
        <dbReference type="Proteomes" id="UP000554482"/>
    </source>
</evidence>
<evidence type="ECO:0000313" key="5">
    <source>
        <dbReference type="EMBL" id="KAF5184958.1"/>
    </source>
</evidence>
<keyword evidence="1" id="KW-0539">Nucleus</keyword>
<organism evidence="5 6">
    <name type="scientific">Thalictrum thalictroides</name>
    <name type="common">Rue-anemone</name>
    <name type="synonym">Anemone thalictroides</name>
    <dbReference type="NCBI Taxonomy" id="46969"/>
    <lineage>
        <taxon>Eukaryota</taxon>
        <taxon>Viridiplantae</taxon>
        <taxon>Streptophyta</taxon>
        <taxon>Embryophyta</taxon>
        <taxon>Tracheophyta</taxon>
        <taxon>Spermatophyta</taxon>
        <taxon>Magnoliopsida</taxon>
        <taxon>Ranunculales</taxon>
        <taxon>Ranunculaceae</taxon>
        <taxon>Thalictroideae</taxon>
        <taxon>Thalictrum</taxon>
    </lineage>
</organism>
<evidence type="ECO:0000256" key="3">
    <source>
        <dbReference type="SAM" id="MobiDB-lite"/>
    </source>
</evidence>
<feature type="region of interest" description="Disordered" evidence="3">
    <location>
        <begin position="241"/>
        <end position="285"/>
    </location>
</feature>
<keyword evidence="6" id="KW-1185">Reference proteome</keyword>
<sequence>MRIRKHARISAPSSSIVPDPPAAHVCELNRSPWDVISFTSLTQEYEFQDKINGDYTCHSVERESVYAPHSNGSKKEKYWAKKVKKEMIEEEEEVNGNDDDDDRVKTKKKIKTKREDMDYICCNKADGKGWHCKNEAKEGQLLCEHHLEQLKTYHYNYSSYKVCSKKSIKVKPEPEVVVSTVAAKTVVAAANKKKKRARVSATSPTDFYFYSGFGPSYSTGRKRRAGIEIKKEEEGSIVDATNNTQASSSSVVHAAQDPVDDGLNNDDHVVDDFYEDTDDDDDKIEDGKKRIRKPIKARSLKSLL</sequence>
<dbReference type="PANTHER" id="PTHR34680:SF3">
    <property type="entry name" value="EXPRESSED PROTEIN"/>
    <property type="match status" value="1"/>
</dbReference>
<dbReference type="OrthoDB" id="1927437at2759"/>
<dbReference type="PROSITE" id="PS51667">
    <property type="entry name" value="WRC"/>
    <property type="match status" value="1"/>
</dbReference>
<dbReference type="Pfam" id="PF08879">
    <property type="entry name" value="WRC"/>
    <property type="match status" value="1"/>
</dbReference>
<comment type="caution">
    <text evidence="2">Lacks conserved residue(s) required for the propagation of feature annotation.</text>
</comment>